<name>A0AAP9M6V8_9FIRM</name>
<evidence type="ECO:0000313" key="1">
    <source>
        <dbReference type="EMBL" id="QIX93864.1"/>
    </source>
</evidence>
<proteinExistence type="predicted"/>
<reference evidence="1 2" key="1">
    <citation type="submission" date="2019-11" db="EMBL/GenBank/DDBJ databases">
        <title>FDA dAtabase for Regulatory Grade micrObial Sequences (FDA-ARGOS): Supporting development and validation of Infectious Disease Dx tests.</title>
        <authorList>
            <person name="Turner S."/>
            <person name="Byrd R."/>
            <person name="Tallon L."/>
            <person name="Sadzewicz L."/>
            <person name="Vavikolanu K."/>
            <person name="Mehta A."/>
            <person name="Aluvathingal J."/>
            <person name="Nadendla S."/>
            <person name="Myers T."/>
            <person name="Yan Y."/>
            <person name="Sichtig H."/>
        </authorList>
    </citation>
    <scope>NUCLEOTIDE SEQUENCE [LARGE SCALE GENOMIC DNA]</scope>
    <source>
        <strain evidence="1 2">FDAARGOS_739</strain>
    </source>
</reference>
<dbReference type="EMBL" id="CP050964">
    <property type="protein sequence ID" value="QIX93864.1"/>
    <property type="molecule type" value="Genomic_DNA"/>
</dbReference>
<accession>A0AAP9M6V8</accession>
<sequence length="295" mass="35051">MNLIFEPDKLFTTIEVWNNEVERDTFLSSLLDVLDYVNNHDDIYILWNDEIASLLWETNIHPWKLDKSFYKSIMPSISHILYKNTLEISLETFDHVMECNPDFTIDIADIHIKENFYHMLHQVIHNNEVPNILVTSKNDKEFNLICFNVEDSIIPLVFTNLTNDFVIDNEFDKAWGSLSSSCIIELINKVHNEMYYTDKVYLYDFCFDSKFIKDIKSINSTKLRIKIITQIIKKLVFSFTITQNDKSLDDEMIGEFTGRFRISQGKRIEYIYQNNQIIFTRYYSESQHDEGIRHT</sequence>
<protein>
    <submittedName>
        <fullName evidence="1">Uncharacterized protein</fullName>
    </submittedName>
</protein>
<evidence type="ECO:0000313" key="2">
    <source>
        <dbReference type="Proteomes" id="UP000501069"/>
    </source>
</evidence>
<gene>
    <name evidence="1" type="ORF">FOC47_26970</name>
</gene>
<dbReference type="AlphaFoldDB" id="A0AAP9M6V8"/>
<dbReference type="Proteomes" id="UP000501069">
    <property type="component" value="Chromosome"/>
</dbReference>
<dbReference type="RefSeq" id="WP_002588805.1">
    <property type="nucleotide sequence ID" value="NZ_CABKQO010000001.1"/>
</dbReference>
<dbReference type="GeneID" id="57964848"/>
<organism evidence="1 2">
    <name type="scientific">Enterocloster clostridioformis</name>
    <dbReference type="NCBI Taxonomy" id="1531"/>
    <lineage>
        <taxon>Bacteria</taxon>
        <taxon>Bacillati</taxon>
        <taxon>Bacillota</taxon>
        <taxon>Clostridia</taxon>
        <taxon>Lachnospirales</taxon>
        <taxon>Lachnospiraceae</taxon>
        <taxon>Enterocloster</taxon>
    </lineage>
</organism>